<proteinExistence type="predicted"/>
<protein>
    <submittedName>
        <fullName evidence="1">Uncharacterized protein</fullName>
    </submittedName>
</protein>
<dbReference type="EMBL" id="KE345330">
    <property type="protein sequence ID" value="EXC01463.1"/>
    <property type="molecule type" value="Genomic_DNA"/>
</dbReference>
<accession>W9S008</accession>
<dbReference type="Proteomes" id="UP000030645">
    <property type="component" value="Unassembled WGS sequence"/>
</dbReference>
<evidence type="ECO:0000313" key="1">
    <source>
        <dbReference type="EMBL" id="EXC01463.1"/>
    </source>
</evidence>
<name>W9S008_9ROSA</name>
<sequence>MSSTLIPNDCRSIPAPLTIIPFPCVSVALTIEVSSSRPQHCNPFPVSMHPTRIAALRSHATCSRSCTPYHITIIKTPSEYGTILEFLMGVHLAGAYRER</sequence>
<dbReference type="AlphaFoldDB" id="W9S008"/>
<reference evidence="2" key="1">
    <citation type="submission" date="2013-01" db="EMBL/GenBank/DDBJ databases">
        <title>Draft Genome Sequence of a Mulberry Tree, Morus notabilis C.K. Schneid.</title>
        <authorList>
            <person name="He N."/>
            <person name="Zhao S."/>
        </authorList>
    </citation>
    <scope>NUCLEOTIDE SEQUENCE</scope>
</reference>
<gene>
    <name evidence="1" type="ORF">L484_022035</name>
</gene>
<organism evidence="1 2">
    <name type="scientific">Morus notabilis</name>
    <dbReference type="NCBI Taxonomy" id="981085"/>
    <lineage>
        <taxon>Eukaryota</taxon>
        <taxon>Viridiplantae</taxon>
        <taxon>Streptophyta</taxon>
        <taxon>Embryophyta</taxon>
        <taxon>Tracheophyta</taxon>
        <taxon>Spermatophyta</taxon>
        <taxon>Magnoliopsida</taxon>
        <taxon>eudicotyledons</taxon>
        <taxon>Gunneridae</taxon>
        <taxon>Pentapetalae</taxon>
        <taxon>rosids</taxon>
        <taxon>fabids</taxon>
        <taxon>Rosales</taxon>
        <taxon>Moraceae</taxon>
        <taxon>Moreae</taxon>
        <taxon>Morus</taxon>
    </lineage>
</organism>
<evidence type="ECO:0000313" key="2">
    <source>
        <dbReference type="Proteomes" id="UP000030645"/>
    </source>
</evidence>
<keyword evidence="2" id="KW-1185">Reference proteome</keyword>